<accession>A0A5S6Q8L0</accession>
<dbReference type="Proteomes" id="UP000046395">
    <property type="component" value="Unassembled WGS sequence"/>
</dbReference>
<evidence type="ECO:0000256" key="2">
    <source>
        <dbReference type="ARBA" id="ARBA00010878"/>
    </source>
</evidence>
<reference evidence="5" key="1">
    <citation type="submission" date="2019-12" db="UniProtKB">
        <authorList>
            <consortium name="WormBaseParasite"/>
        </authorList>
    </citation>
    <scope>IDENTIFICATION</scope>
</reference>
<dbReference type="InterPro" id="IPR008999">
    <property type="entry name" value="Actin-crosslinking"/>
</dbReference>
<dbReference type="SUPFAM" id="SSF50405">
    <property type="entry name" value="Actin-crosslinking proteins"/>
    <property type="match status" value="1"/>
</dbReference>
<comment type="similarity">
    <text evidence="2">Belongs to the FRG1 family.</text>
</comment>
<dbReference type="WBParaSite" id="TMUE_1000003297.1">
    <property type="protein sequence ID" value="TMUE_1000003297.1"/>
    <property type="gene ID" value="WBGene00292336"/>
</dbReference>
<organism evidence="4 5">
    <name type="scientific">Trichuris muris</name>
    <name type="common">Mouse whipworm</name>
    <dbReference type="NCBI Taxonomy" id="70415"/>
    <lineage>
        <taxon>Eukaryota</taxon>
        <taxon>Metazoa</taxon>
        <taxon>Ecdysozoa</taxon>
        <taxon>Nematoda</taxon>
        <taxon>Enoplea</taxon>
        <taxon>Dorylaimia</taxon>
        <taxon>Trichinellida</taxon>
        <taxon>Trichuridae</taxon>
        <taxon>Trichuris</taxon>
    </lineage>
</organism>
<dbReference type="GO" id="GO:0055120">
    <property type="term" value="C:striated muscle dense body"/>
    <property type="evidence" value="ECO:0007669"/>
    <property type="project" value="TreeGrafter"/>
</dbReference>
<sequence length="287" mass="32492">MKWYLRIYSIHLLTACSWTCLLDWAFSFNMSDEYRRVVGGRLKLKGGKRTSAIPKKSGAKKRHQDEPSESDLAYCGWWPFTENTSKTSCSVALETMPHTYVMALDNGKFTLGAAHTPGEGPSPEEIFVFIRPLDAPWIALKSGYDKYLGVNNDGYVVAVADAIGARERWELIFEDGKMALLSSNGFFFSHGGDDEGYLMANSKTAKENEIITIRTNAARHVPAEPTPDVDLMPSKQCELSYVKMYQHSKVRINADDRKYIRQAKGEGNLHEVLLDRREKMKADRYCK</sequence>
<dbReference type="PANTHER" id="PTHR12928:SF0">
    <property type="entry name" value="FSHD REGION GENE 1"/>
    <property type="match status" value="1"/>
</dbReference>
<dbReference type="CDD" id="cd23338">
    <property type="entry name" value="beta-trefoil_FSCN_FRG1"/>
    <property type="match status" value="1"/>
</dbReference>
<dbReference type="Pfam" id="PF06229">
    <property type="entry name" value="FRG1"/>
    <property type="match status" value="1"/>
</dbReference>
<dbReference type="GO" id="GO:0071013">
    <property type="term" value="C:catalytic step 2 spliceosome"/>
    <property type="evidence" value="ECO:0007669"/>
    <property type="project" value="TreeGrafter"/>
</dbReference>
<name>A0A5S6Q8L0_TRIMR</name>
<dbReference type="Gene3D" id="2.80.10.50">
    <property type="match status" value="1"/>
</dbReference>
<dbReference type="GO" id="GO:0051015">
    <property type="term" value="F:actin filament binding"/>
    <property type="evidence" value="ECO:0007669"/>
    <property type="project" value="TreeGrafter"/>
</dbReference>
<keyword evidence="4" id="KW-1185">Reference proteome</keyword>
<dbReference type="GO" id="GO:0005730">
    <property type="term" value="C:nucleolus"/>
    <property type="evidence" value="ECO:0007669"/>
    <property type="project" value="UniProtKB-SubCell"/>
</dbReference>
<proteinExistence type="inferred from homology"/>
<dbReference type="STRING" id="70415.A0A5S6Q8L0"/>
<dbReference type="AlphaFoldDB" id="A0A5S6Q8L0"/>
<comment type="subcellular location">
    <subcellularLocation>
        <location evidence="1">Nucleus</location>
        <location evidence="1">Nucleolus</location>
    </subcellularLocation>
</comment>
<evidence type="ECO:0000256" key="3">
    <source>
        <dbReference type="ARBA" id="ARBA00023242"/>
    </source>
</evidence>
<evidence type="ECO:0000256" key="1">
    <source>
        <dbReference type="ARBA" id="ARBA00004604"/>
    </source>
</evidence>
<protein>
    <submittedName>
        <fullName evidence="5">FRG1-like family protein</fullName>
    </submittedName>
</protein>
<keyword evidence="3" id="KW-0539">Nucleus</keyword>
<evidence type="ECO:0000313" key="4">
    <source>
        <dbReference type="Proteomes" id="UP000046395"/>
    </source>
</evidence>
<evidence type="ECO:0000313" key="5">
    <source>
        <dbReference type="WBParaSite" id="TMUE_1000003297.1"/>
    </source>
</evidence>
<dbReference type="InterPro" id="IPR010414">
    <property type="entry name" value="FRG1"/>
</dbReference>
<dbReference type="PANTHER" id="PTHR12928">
    <property type="entry name" value="FRG1 PROTEIN"/>
    <property type="match status" value="1"/>
</dbReference>